<comment type="caution">
    <text evidence="2">The sequence shown here is derived from an EMBL/GenBank/DDBJ whole genome shotgun (WGS) entry which is preliminary data.</text>
</comment>
<protein>
    <submittedName>
        <fullName evidence="2">AAA family ATPase</fullName>
    </submittedName>
</protein>
<dbReference type="InterPro" id="IPR027417">
    <property type="entry name" value="P-loop_NTPase"/>
</dbReference>
<feature type="domain" description="Endonuclease GajA/Old nuclease/RecF-like AAA" evidence="1">
    <location>
        <begin position="1"/>
        <end position="394"/>
    </location>
</feature>
<dbReference type="Pfam" id="PF13175">
    <property type="entry name" value="AAA_15"/>
    <property type="match status" value="1"/>
</dbReference>
<dbReference type="Proteomes" id="UP001523543">
    <property type="component" value="Unassembled WGS sequence"/>
</dbReference>
<sequence length="654" mass="73320">MKLIEAHASNYRNIIDSNPVLIGQTTCLVGKNEAGKSAFLKALEGIRSTDPQFNEYGKVTNYPRRMLSEYETDHSDKEAQVMLTKWKLEPADVTAIAAVFGNEALNGDVVEVRKSYEQTGTTWSIPFVEKAALHHLVTSYRLTDEDCAVLGTVSTTEKAAEALESLSSRTEPQQSLLDAINKFRRKSGYLHTIDILNARTPKFMYFSHYDRMSGELSINKLNDDNRHDRPITSGDRVFLDFLEYAGTTLDDLINTTQFEELNAKCEAAALKITDQIFDYWSQNDELKIKVVLSEGKSGDPAPFNVGPVARARVENSLHGVTVPFSERSAGFIWFFSFLVKFAQIKKSHGNVILLLDEPGLTLHGTAQLDLLRYFYEEIAPHHQVVWSTHSPFMVPPDDLASVRTVEDVVKLDERQRKRSIGTKIRGDVLTTDPQTNFPIFGAMGFEVTQSLIIGKNTLLVEGPSDILYLQAASRALKAAGRSHLSSMWAICPSGGIDKVLPFVRLFYGNKLNIAVLTDFERGQKRKLDDLHKAALLAEDRIILATEIAGKNEADIEDFFDPALFVDLVNKTYGLTGDNELTVEKLDAAAPGTDRLVKKAEAYFRLLPQEFPEFSHFDPSMYLLQNPKVFAGKSKPVQETLKRFEMAFDRIAKFI</sequence>
<dbReference type="SUPFAM" id="SSF52540">
    <property type="entry name" value="P-loop containing nucleoside triphosphate hydrolases"/>
    <property type="match status" value="1"/>
</dbReference>
<dbReference type="PANTHER" id="PTHR43581:SF3">
    <property type="entry name" value="AAA+ ATPASE DOMAIN-CONTAINING PROTEIN"/>
    <property type="match status" value="1"/>
</dbReference>
<evidence type="ECO:0000313" key="2">
    <source>
        <dbReference type="EMBL" id="MCP1247227.1"/>
    </source>
</evidence>
<dbReference type="PANTHER" id="PTHR43581">
    <property type="entry name" value="ATP/GTP PHOSPHATASE"/>
    <property type="match status" value="1"/>
</dbReference>
<dbReference type="Gene3D" id="3.40.50.300">
    <property type="entry name" value="P-loop containing nucleotide triphosphate hydrolases"/>
    <property type="match status" value="1"/>
</dbReference>
<keyword evidence="3" id="KW-1185">Reference proteome</keyword>
<gene>
    <name evidence="2" type="ORF">NKW54_14985</name>
</gene>
<evidence type="ECO:0000313" key="3">
    <source>
        <dbReference type="Proteomes" id="UP001523543"/>
    </source>
</evidence>
<evidence type="ECO:0000259" key="1">
    <source>
        <dbReference type="Pfam" id="PF13175"/>
    </source>
</evidence>
<organism evidence="2 3">
    <name type="scientific">Acetobacter cerevisiae</name>
    <dbReference type="NCBI Taxonomy" id="178900"/>
    <lineage>
        <taxon>Bacteria</taxon>
        <taxon>Pseudomonadati</taxon>
        <taxon>Pseudomonadota</taxon>
        <taxon>Alphaproteobacteria</taxon>
        <taxon>Acetobacterales</taxon>
        <taxon>Acetobacteraceae</taxon>
        <taxon>Acetobacter</taxon>
    </lineage>
</organism>
<dbReference type="EMBL" id="JAMYZR010000063">
    <property type="protein sequence ID" value="MCP1247227.1"/>
    <property type="molecule type" value="Genomic_DNA"/>
</dbReference>
<name>A0ABT1EVN3_9PROT</name>
<dbReference type="InterPro" id="IPR051396">
    <property type="entry name" value="Bact_Antivir_Def_Nuclease"/>
</dbReference>
<reference evidence="2 3" key="1">
    <citation type="submission" date="2022-06" db="EMBL/GenBank/DDBJ databases">
        <title>Acetobacer genomes from food samples.</title>
        <authorList>
            <person name="Sombolestani A."/>
        </authorList>
    </citation>
    <scope>NUCLEOTIDE SEQUENCE [LARGE SCALE GENOMIC DNA]</scope>
    <source>
        <strain evidence="2 3">R-83281</strain>
    </source>
</reference>
<proteinExistence type="predicted"/>
<accession>A0ABT1EVN3</accession>
<dbReference type="InterPro" id="IPR041685">
    <property type="entry name" value="AAA_GajA/Old/RecF-like"/>
</dbReference>
<dbReference type="RefSeq" id="WP_253551175.1">
    <property type="nucleotide sequence ID" value="NZ_JAMYZR010000063.1"/>
</dbReference>